<name>A0ABV7HTV6_9GAMM</name>
<proteinExistence type="predicted"/>
<feature type="transmembrane region" description="Helical" evidence="1">
    <location>
        <begin position="33"/>
        <end position="50"/>
    </location>
</feature>
<accession>A0ABV7HTV6</accession>
<comment type="caution">
    <text evidence="2">The sequence shown here is derived from an EMBL/GenBank/DDBJ whole genome shotgun (WGS) entry which is preliminary data.</text>
</comment>
<keyword evidence="1" id="KW-1133">Transmembrane helix</keyword>
<evidence type="ECO:0000256" key="1">
    <source>
        <dbReference type="SAM" id="Phobius"/>
    </source>
</evidence>
<sequence length="84" mass="9032">MVIMGLRKIFCISFIVSSLMAFGAGIILHDWLVAVLVFFVVIIPSIHIAFNKSRPLIAGGYGGAVAGLGIALLFIFFGPIKFYA</sequence>
<keyword evidence="1" id="KW-0812">Transmembrane</keyword>
<evidence type="ECO:0000313" key="2">
    <source>
        <dbReference type="EMBL" id="MFC3156006.1"/>
    </source>
</evidence>
<dbReference type="RefSeq" id="WP_382417045.1">
    <property type="nucleotide sequence ID" value="NZ_AP031500.1"/>
</dbReference>
<feature type="transmembrane region" description="Helical" evidence="1">
    <location>
        <begin position="57"/>
        <end position="80"/>
    </location>
</feature>
<dbReference type="Proteomes" id="UP001595548">
    <property type="component" value="Unassembled WGS sequence"/>
</dbReference>
<evidence type="ECO:0000313" key="3">
    <source>
        <dbReference type="Proteomes" id="UP001595548"/>
    </source>
</evidence>
<protein>
    <submittedName>
        <fullName evidence="2">Uncharacterized protein</fullName>
    </submittedName>
</protein>
<reference evidence="3" key="1">
    <citation type="journal article" date="2019" name="Int. J. Syst. Evol. Microbiol.">
        <title>The Global Catalogue of Microorganisms (GCM) 10K type strain sequencing project: providing services to taxonomists for standard genome sequencing and annotation.</title>
        <authorList>
            <consortium name="The Broad Institute Genomics Platform"/>
            <consortium name="The Broad Institute Genome Sequencing Center for Infectious Disease"/>
            <person name="Wu L."/>
            <person name="Ma J."/>
        </authorList>
    </citation>
    <scope>NUCLEOTIDE SEQUENCE [LARGE SCALE GENOMIC DNA]</scope>
    <source>
        <strain evidence="3">KCTC 52141</strain>
    </source>
</reference>
<keyword evidence="3" id="KW-1185">Reference proteome</keyword>
<organism evidence="2 3">
    <name type="scientific">Gilvimarinus japonicus</name>
    <dbReference type="NCBI Taxonomy" id="1796469"/>
    <lineage>
        <taxon>Bacteria</taxon>
        <taxon>Pseudomonadati</taxon>
        <taxon>Pseudomonadota</taxon>
        <taxon>Gammaproteobacteria</taxon>
        <taxon>Cellvibrionales</taxon>
        <taxon>Cellvibrionaceae</taxon>
        <taxon>Gilvimarinus</taxon>
    </lineage>
</organism>
<keyword evidence="1" id="KW-0472">Membrane</keyword>
<gene>
    <name evidence="2" type="ORF">ACFOEB_12400</name>
</gene>
<dbReference type="EMBL" id="JBHRTL010000008">
    <property type="protein sequence ID" value="MFC3156006.1"/>
    <property type="molecule type" value="Genomic_DNA"/>
</dbReference>